<protein>
    <submittedName>
        <fullName evidence="2">NERD domain-containing protein</fullName>
    </submittedName>
</protein>
<feature type="domain" description="NERD" evidence="1">
    <location>
        <begin position="44"/>
        <end position="159"/>
    </location>
</feature>
<accession>A0A845DVT6</accession>
<dbReference type="AlphaFoldDB" id="A0A845DVT6"/>
<proteinExistence type="predicted"/>
<reference evidence="2 3" key="1">
    <citation type="submission" date="2019-11" db="EMBL/GenBank/DDBJ databases">
        <title>Genome sequences of 17 halophilic strains isolated from different environments.</title>
        <authorList>
            <person name="Furrow R.E."/>
        </authorList>
    </citation>
    <scope>NUCLEOTIDE SEQUENCE [LARGE SCALE GENOMIC DNA]</scope>
    <source>
        <strain evidence="2 3">22511_23_Filter</strain>
    </source>
</reference>
<evidence type="ECO:0000313" key="2">
    <source>
        <dbReference type="EMBL" id="MYL20899.1"/>
    </source>
</evidence>
<gene>
    <name evidence="2" type="ORF">GLW04_13430</name>
</gene>
<dbReference type="EMBL" id="WMET01000003">
    <property type="protein sequence ID" value="MYL20899.1"/>
    <property type="molecule type" value="Genomic_DNA"/>
</dbReference>
<evidence type="ECO:0000259" key="1">
    <source>
        <dbReference type="PROSITE" id="PS50965"/>
    </source>
</evidence>
<dbReference type="Pfam" id="PF08378">
    <property type="entry name" value="NERD"/>
    <property type="match status" value="1"/>
</dbReference>
<organism evidence="2 3">
    <name type="scientific">Halobacillus litoralis</name>
    <dbReference type="NCBI Taxonomy" id="45668"/>
    <lineage>
        <taxon>Bacteria</taxon>
        <taxon>Bacillati</taxon>
        <taxon>Bacillota</taxon>
        <taxon>Bacilli</taxon>
        <taxon>Bacillales</taxon>
        <taxon>Bacillaceae</taxon>
        <taxon>Halobacillus</taxon>
    </lineage>
</organism>
<dbReference type="Proteomes" id="UP000460949">
    <property type="component" value="Unassembled WGS sequence"/>
</dbReference>
<sequence>MDAMIKKERTFPRDIKVLQALKRRLVDNHPQSAAVNDQLKLRLTGFKGELSLNYPLTFLPDDSYIFHDLRLYDGTHHFQIDCLVVTASLLIILEVKNIGGELFFNQRFHYLERKWEEDHSTFADPVIQVDRQTRQLRKLLNLWQIPHVPIYGLVVNSHPAARIDTDDDDLENVIRIETVPEKISTLVEGSIPILNASPMNRLTTHLLTNHESYFYDYVKCFKLEKEDFKKGVSCPKCSSLPMKRMHGRWKCVNCAHLSKSAHVDALEDYSLLIEDRITNQSARDFLLISSPTSVKKLLQSMNLSTVGQNKGRAYMLDNFKC</sequence>
<name>A0A845DVT6_9BACI</name>
<dbReference type="InterPro" id="IPR011528">
    <property type="entry name" value="NERD"/>
</dbReference>
<evidence type="ECO:0000313" key="3">
    <source>
        <dbReference type="Proteomes" id="UP000460949"/>
    </source>
</evidence>
<dbReference type="PROSITE" id="PS50965">
    <property type="entry name" value="NERD"/>
    <property type="match status" value="1"/>
</dbReference>
<comment type="caution">
    <text evidence="2">The sequence shown here is derived from an EMBL/GenBank/DDBJ whole genome shotgun (WGS) entry which is preliminary data.</text>
</comment>